<sequence length="121" mass="11894">MKASLSLLLGAAALLGACANSGANYTPVLDGVPTPAYHADLRACQTLARDQRQLDHETMGAALLGAGLGAVLGEADAGGDALGGALVGAMAGGAASAADVADRREAMVIQCLRGRGHRVVG</sequence>
<evidence type="ECO:0000313" key="3">
    <source>
        <dbReference type="Proteomes" id="UP000244940"/>
    </source>
</evidence>
<dbReference type="GeneID" id="94364854"/>
<comment type="caution">
    <text evidence="2">The sequence shown here is derived from an EMBL/GenBank/DDBJ whole genome shotgun (WGS) entry which is preliminary data.</text>
</comment>
<keyword evidence="3" id="KW-1185">Reference proteome</keyword>
<feature type="chain" id="PRO_5015569666" evidence="1">
    <location>
        <begin position="24"/>
        <end position="121"/>
    </location>
</feature>
<dbReference type="AlphaFoldDB" id="A0A2U2CCX0"/>
<accession>A0A2U2CCX0</accession>
<reference evidence="2 3" key="1">
    <citation type="submission" date="2018-05" db="EMBL/GenBank/DDBJ databases">
        <title>Pararhodobacter marina sp. nov., isolated from deep-sea water of the Indian Ocean.</title>
        <authorList>
            <person name="Lai Q.Sr."/>
            <person name="Liu X."/>
            <person name="Shao Z."/>
        </authorList>
    </citation>
    <scope>NUCLEOTIDE SEQUENCE [LARGE SCALE GENOMIC DNA]</scope>
    <source>
        <strain evidence="2 3">CIC4N-9</strain>
    </source>
</reference>
<proteinExistence type="predicted"/>
<feature type="signal peptide" evidence="1">
    <location>
        <begin position="1"/>
        <end position="23"/>
    </location>
</feature>
<dbReference type="EMBL" id="QEYD01000004">
    <property type="protein sequence ID" value="PWE29700.1"/>
    <property type="molecule type" value="Genomic_DNA"/>
</dbReference>
<dbReference type="RefSeq" id="WP_109532813.1">
    <property type="nucleotide sequence ID" value="NZ_QEYD01000004.1"/>
</dbReference>
<keyword evidence="1" id="KW-0732">Signal</keyword>
<dbReference type="OrthoDB" id="7067979at2"/>
<organism evidence="2 3">
    <name type="scientific">Pararhodobacter marinus</name>
    <dbReference type="NCBI Taxonomy" id="2184063"/>
    <lineage>
        <taxon>Bacteria</taxon>
        <taxon>Pseudomonadati</taxon>
        <taxon>Pseudomonadota</taxon>
        <taxon>Alphaproteobacteria</taxon>
        <taxon>Rhodobacterales</taxon>
        <taxon>Paracoccaceae</taxon>
        <taxon>Pararhodobacter</taxon>
    </lineage>
</organism>
<protein>
    <submittedName>
        <fullName evidence="2">Glycine zipper family protein</fullName>
    </submittedName>
</protein>
<evidence type="ECO:0000313" key="2">
    <source>
        <dbReference type="EMBL" id="PWE29700.1"/>
    </source>
</evidence>
<name>A0A2U2CCX0_9RHOB</name>
<gene>
    <name evidence="2" type="ORF">C4N9_08125</name>
</gene>
<dbReference type="Proteomes" id="UP000244940">
    <property type="component" value="Unassembled WGS sequence"/>
</dbReference>
<evidence type="ECO:0000256" key="1">
    <source>
        <dbReference type="SAM" id="SignalP"/>
    </source>
</evidence>
<dbReference type="PROSITE" id="PS51257">
    <property type="entry name" value="PROKAR_LIPOPROTEIN"/>
    <property type="match status" value="1"/>
</dbReference>